<evidence type="ECO:0000256" key="4">
    <source>
        <dbReference type="ARBA" id="ARBA00022723"/>
    </source>
</evidence>
<evidence type="ECO:0000256" key="6">
    <source>
        <dbReference type="ARBA" id="ARBA00022786"/>
    </source>
</evidence>
<feature type="region of interest" description="Disordered" evidence="10">
    <location>
        <begin position="1"/>
        <end position="100"/>
    </location>
</feature>
<evidence type="ECO:0000256" key="2">
    <source>
        <dbReference type="ARBA" id="ARBA00022679"/>
    </source>
</evidence>
<evidence type="ECO:0000256" key="5">
    <source>
        <dbReference type="ARBA" id="ARBA00022771"/>
    </source>
</evidence>
<keyword evidence="4" id="KW-0479">Metal-binding</keyword>
<dbReference type="GO" id="GO:0016020">
    <property type="term" value="C:membrane"/>
    <property type="evidence" value="ECO:0007669"/>
    <property type="project" value="UniProtKB-SubCell"/>
</dbReference>
<feature type="domain" description="RING-CH-type" evidence="12">
    <location>
        <begin position="104"/>
        <end position="170"/>
    </location>
</feature>
<sequence length="276" mass="29749">MLQSASESMALFECVGGSGEPAPPGAEPQPDEASRRHARHVDKVDPRRRGHGNRTAAHEDAGVVDSRNTGPVEDGAATIGSNDCIGRHSRTSNGGSTSTSGPVETGACNLSCRLCHEEAGGGLDEPLFRCPCRCAEAFVHRSCLEELLYLPGPEGGPAACPTCGAHYPVRRRTKPLWRWFCEPDTREDATLFLANLVFSAGNVGVLSMAWLYALFEYHPESRLSQASLASALFVLSVLWVAFGCVRFCVLSVSLVQWRRANTTLQALFMDKSIAQA</sequence>
<keyword evidence="3 11" id="KW-0812">Transmembrane</keyword>
<feature type="compositionally biased region" description="Low complexity" evidence="10">
    <location>
        <begin position="91"/>
        <end position="100"/>
    </location>
</feature>
<evidence type="ECO:0000256" key="11">
    <source>
        <dbReference type="SAM" id="Phobius"/>
    </source>
</evidence>
<keyword evidence="5" id="KW-0863">Zinc-finger</keyword>
<protein>
    <submittedName>
        <fullName evidence="13">E3 ubiquitin protein ligase MARCH3</fullName>
    </submittedName>
</protein>
<proteinExistence type="predicted"/>
<evidence type="ECO:0000256" key="9">
    <source>
        <dbReference type="ARBA" id="ARBA00023136"/>
    </source>
</evidence>
<dbReference type="InterPro" id="IPR011016">
    <property type="entry name" value="Znf_RING-CH"/>
</dbReference>
<dbReference type="PANTHER" id="PTHR46065:SF3">
    <property type="entry name" value="FI20425P1"/>
    <property type="match status" value="1"/>
</dbReference>
<dbReference type="GO" id="GO:0008270">
    <property type="term" value="F:zinc ion binding"/>
    <property type="evidence" value="ECO:0007669"/>
    <property type="project" value="UniProtKB-KW"/>
</dbReference>
<evidence type="ECO:0000313" key="13">
    <source>
        <dbReference type="EMBL" id="JAP85939.1"/>
    </source>
</evidence>
<dbReference type="PANTHER" id="PTHR46065">
    <property type="entry name" value="E3 UBIQUITIN-PROTEIN LIGASE MARCH 2/3 FAMILY MEMBER"/>
    <property type="match status" value="1"/>
</dbReference>
<dbReference type="AlphaFoldDB" id="A0A131Z3F6"/>
<keyword evidence="7" id="KW-0862">Zinc</keyword>
<dbReference type="EMBL" id="GEDV01002618">
    <property type="protein sequence ID" value="JAP85939.1"/>
    <property type="molecule type" value="Transcribed_RNA"/>
</dbReference>
<evidence type="ECO:0000256" key="1">
    <source>
        <dbReference type="ARBA" id="ARBA00004141"/>
    </source>
</evidence>
<evidence type="ECO:0000256" key="8">
    <source>
        <dbReference type="ARBA" id="ARBA00022989"/>
    </source>
</evidence>
<feature type="transmembrane region" description="Helical" evidence="11">
    <location>
        <begin position="227"/>
        <end position="249"/>
    </location>
</feature>
<keyword evidence="2" id="KW-0808">Transferase</keyword>
<accession>A0A131Z3F6</accession>
<dbReference type="GO" id="GO:0004842">
    <property type="term" value="F:ubiquitin-protein transferase activity"/>
    <property type="evidence" value="ECO:0007669"/>
    <property type="project" value="TreeGrafter"/>
</dbReference>
<dbReference type="PROSITE" id="PS51292">
    <property type="entry name" value="ZF_RING_CH"/>
    <property type="match status" value="1"/>
</dbReference>
<reference evidence="13" key="1">
    <citation type="journal article" date="2016" name="Ticks Tick Borne Dis.">
        <title>De novo assembly and annotation of the salivary gland transcriptome of Rhipicephalus appendiculatus male and female ticks during blood feeding.</title>
        <authorList>
            <person name="de Castro M.H."/>
            <person name="de Klerk D."/>
            <person name="Pienaar R."/>
            <person name="Latif A.A."/>
            <person name="Rees D.J."/>
            <person name="Mans B.J."/>
        </authorList>
    </citation>
    <scope>NUCLEOTIDE SEQUENCE</scope>
    <source>
        <tissue evidence="13">Salivary glands</tissue>
    </source>
</reference>
<organism evidence="13">
    <name type="scientific">Rhipicephalus appendiculatus</name>
    <name type="common">Brown ear tick</name>
    <dbReference type="NCBI Taxonomy" id="34631"/>
    <lineage>
        <taxon>Eukaryota</taxon>
        <taxon>Metazoa</taxon>
        <taxon>Ecdysozoa</taxon>
        <taxon>Arthropoda</taxon>
        <taxon>Chelicerata</taxon>
        <taxon>Arachnida</taxon>
        <taxon>Acari</taxon>
        <taxon>Parasitiformes</taxon>
        <taxon>Ixodida</taxon>
        <taxon>Ixodoidea</taxon>
        <taxon>Ixodidae</taxon>
        <taxon>Rhipicephalinae</taxon>
        <taxon>Rhipicephalus</taxon>
        <taxon>Rhipicephalus</taxon>
    </lineage>
</organism>
<keyword evidence="8 11" id="KW-1133">Transmembrane helix</keyword>
<evidence type="ECO:0000259" key="12">
    <source>
        <dbReference type="PROSITE" id="PS51292"/>
    </source>
</evidence>
<keyword evidence="6" id="KW-0833">Ubl conjugation pathway</keyword>
<dbReference type="GO" id="GO:0016567">
    <property type="term" value="P:protein ubiquitination"/>
    <property type="evidence" value="ECO:0007669"/>
    <property type="project" value="TreeGrafter"/>
</dbReference>
<dbReference type="Gene3D" id="3.30.40.10">
    <property type="entry name" value="Zinc/RING finger domain, C3HC4 (zinc finger)"/>
    <property type="match status" value="1"/>
</dbReference>
<evidence type="ECO:0000256" key="10">
    <source>
        <dbReference type="SAM" id="MobiDB-lite"/>
    </source>
</evidence>
<keyword evidence="9 11" id="KW-0472">Membrane</keyword>
<name>A0A131Z3F6_RHIAP</name>
<evidence type="ECO:0000256" key="3">
    <source>
        <dbReference type="ARBA" id="ARBA00022692"/>
    </source>
</evidence>
<dbReference type="SMART" id="SM00744">
    <property type="entry name" value="RINGv"/>
    <property type="match status" value="1"/>
</dbReference>
<evidence type="ECO:0000256" key="7">
    <source>
        <dbReference type="ARBA" id="ARBA00022833"/>
    </source>
</evidence>
<feature type="transmembrane region" description="Helical" evidence="11">
    <location>
        <begin position="192"/>
        <end position="215"/>
    </location>
</feature>
<comment type="subcellular location">
    <subcellularLocation>
        <location evidence="1">Membrane</location>
        <topology evidence="1">Multi-pass membrane protein</topology>
    </subcellularLocation>
</comment>
<dbReference type="InterPro" id="IPR013083">
    <property type="entry name" value="Znf_RING/FYVE/PHD"/>
</dbReference>